<keyword evidence="3" id="KW-0408">Iron</keyword>
<keyword evidence="4" id="KW-0411">Iron-sulfur</keyword>
<reference evidence="6 7" key="1">
    <citation type="submission" date="2020-08" db="EMBL/GenBank/DDBJ databases">
        <title>Genomic Encyclopedia of Type Strains, Phase III (KMG-III): the genomes of soil and plant-associated and newly described type strains.</title>
        <authorList>
            <person name="Whitman W."/>
        </authorList>
    </citation>
    <scope>NUCLEOTIDE SEQUENCE [LARGE SCALE GENOMIC DNA]</scope>
    <source>
        <strain evidence="6 7">CECT 8654</strain>
    </source>
</reference>
<gene>
    <name evidence="6" type="ORF">FHR99_001216</name>
</gene>
<protein>
    <submittedName>
        <fullName evidence="6">Anaerobic selenocysteine-containing dehydrogenase</fullName>
    </submittedName>
</protein>
<dbReference type="InterPro" id="IPR050612">
    <property type="entry name" value="Prok_Mopterin_Oxidored"/>
</dbReference>
<dbReference type="GO" id="GO:0046872">
    <property type="term" value="F:metal ion binding"/>
    <property type="evidence" value="ECO:0007669"/>
    <property type="project" value="UniProtKB-KW"/>
</dbReference>
<dbReference type="RefSeq" id="WP_183409631.1">
    <property type="nucleotide sequence ID" value="NZ_JACHWY010000001.1"/>
</dbReference>
<keyword evidence="2" id="KW-0479">Metal-binding</keyword>
<dbReference type="SUPFAM" id="SSF53706">
    <property type="entry name" value="Formate dehydrogenase/DMSO reductase, domains 1-3"/>
    <property type="match status" value="1"/>
</dbReference>
<name>A0A7W4W445_9GAMM</name>
<dbReference type="SMART" id="SM00926">
    <property type="entry name" value="Molybdop_Fe4S4"/>
    <property type="match status" value="1"/>
</dbReference>
<evidence type="ECO:0000256" key="4">
    <source>
        <dbReference type="ARBA" id="ARBA00023014"/>
    </source>
</evidence>
<dbReference type="Proteomes" id="UP000537130">
    <property type="component" value="Unassembled WGS sequence"/>
</dbReference>
<evidence type="ECO:0000259" key="5">
    <source>
        <dbReference type="PROSITE" id="PS51669"/>
    </source>
</evidence>
<dbReference type="Pfam" id="PF01568">
    <property type="entry name" value="Molydop_binding"/>
    <property type="match status" value="1"/>
</dbReference>
<dbReference type="SUPFAM" id="SSF50692">
    <property type="entry name" value="ADC-like"/>
    <property type="match status" value="1"/>
</dbReference>
<sequence length="731" mass="80306">MSETKTTFCRICENQCGLVVTVDNNQITHVEPDTEHVASKGFACIKGLSIEKMRTTPDRLTTPLKKTATGFEPISWKQALSEIGEKIRQLRGDHGDESVGAYFGNPISFSPLMPIFWTAFTQGLNTHKTYNTGSLDCNNKFLVSQHLYGSPMALTFPDVDKLNCLIMIGANPAISKMSFINLPDPVRRLQAVEQRGGKVFNINPRRTETAKAVGEQVFIRPDTDVFMLLGFLHEVLAREAVDRQRIDAHMTGFDQLQSLCAEWAPERQAEVTGISASALRELVDAYLKADGAALYASTGINQGSNGTLAFWLLEVINAVTGNLDRSGGSLMGLGIFDYGKATKDADKDAFHSRIGNTRNFLGALPAALMADEILAPGEDQVRAMFVLSGNPLLTATNSDKLAKALEQLELLVSIDIVRNETAEYADYILPGTHFTERPDIPFSFVSLSGLSPQPWYQYTDRLVTPPGECRDELWIMQQLAKVCDAPFFGSNALQTLINTGEALGKLPLIGQRLTPMPERLLGLISRMGKQGGLRTLRKHPHGKSLPIIEGNSYLGRRVLTDDGKVHLAPPTFIELAERRLERSFEKAKQEQKQFRLITKRERFSHNSWTHNDTAFVKGKRQTNYLYLHPDDAERLGCHDGSMVEVKTAVGSVTLPAALSDDMMPGSVALPHGWGHQQASGLSVASKTRGVNANILASDRHDEIEPLSGMAQFTGFAVELKVLAEGSAVAVN</sequence>
<dbReference type="Gene3D" id="3.40.50.740">
    <property type="match status" value="1"/>
</dbReference>
<dbReference type="Pfam" id="PF00384">
    <property type="entry name" value="Molybdopterin"/>
    <property type="match status" value="1"/>
</dbReference>
<dbReference type="PROSITE" id="PS51669">
    <property type="entry name" value="4FE4S_MOW_BIS_MGD"/>
    <property type="match status" value="1"/>
</dbReference>
<organism evidence="6 7">
    <name type="scientific">Litorivivens lipolytica</name>
    <dbReference type="NCBI Taxonomy" id="1524264"/>
    <lineage>
        <taxon>Bacteria</taxon>
        <taxon>Pseudomonadati</taxon>
        <taxon>Pseudomonadota</taxon>
        <taxon>Gammaproteobacteria</taxon>
        <taxon>Litorivivens</taxon>
    </lineage>
</organism>
<evidence type="ECO:0000256" key="1">
    <source>
        <dbReference type="ARBA" id="ARBA00010312"/>
    </source>
</evidence>
<evidence type="ECO:0000256" key="2">
    <source>
        <dbReference type="ARBA" id="ARBA00022723"/>
    </source>
</evidence>
<evidence type="ECO:0000256" key="3">
    <source>
        <dbReference type="ARBA" id="ARBA00023004"/>
    </source>
</evidence>
<dbReference type="InterPro" id="IPR009010">
    <property type="entry name" value="Asp_de-COase-like_dom_sf"/>
</dbReference>
<dbReference type="AlphaFoldDB" id="A0A7W4W445"/>
<proteinExistence type="inferred from homology"/>
<dbReference type="GO" id="GO:0051536">
    <property type="term" value="F:iron-sulfur cluster binding"/>
    <property type="evidence" value="ECO:0007669"/>
    <property type="project" value="UniProtKB-KW"/>
</dbReference>
<accession>A0A7W4W445</accession>
<dbReference type="InterPro" id="IPR006963">
    <property type="entry name" value="Mopterin_OxRdtase_4Fe-4S_dom"/>
</dbReference>
<comment type="similarity">
    <text evidence="1">Belongs to the prokaryotic molybdopterin-containing oxidoreductase family.</text>
</comment>
<feature type="domain" description="4Fe-4S Mo/W bis-MGD-type" evidence="5">
    <location>
        <begin position="1"/>
        <end position="58"/>
    </location>
</feature>
<comment type="caution">
    <text evidence="6">The sequence shown here is derived from an EMBL/GenBank/DDBJ whole genome shotgun (WGS) entry which is preliminary data.</text>
</comment>
<dbReference type="Gene3D" id="3.40.228.10">
    <property type="entry name" value="Dimethylsulfoxide Reductase, domain 2"/>
    <property type="match status" value="1"/>
</dbReference>
<dbReference type="Gene3D" id="2.40.40.20">
    <property type="match status" value="1"/>
</dbReference>
<dbReference type="InterPro" id="IPR006656">
    <property type="entry name" value="Mopterin_OxRdtase"/>
</dbReference>
<dbReference type="Pfam" id="PF04879">
    <property type="entry name" value="Molybdop_Fe4S4"/>
    <property type="match status" value="1"/>
</dbReference>
<dbReference type="GO" id="GO:0043546">
    <property type="term" value="F:molybdopterin cofactor binding"/>
    <property type="evidence" value="ECO:0007669"/>
    <property type="project" value="InterPro"/>
</dbReference>
<dbReference type="GO" id="GO:0016491">
    <property type="term" value="F:oxidoreductase activity"/>
    <property type="evidence" value="ECO:0007669"/>
    <property type="project" value="InterPro"/>
</dbReference>
<evidence type="ECO:0000313" key="7">
    <source>
        <dbReference type="Proteomes" id="UP000537130"/>
    </source>
</evidence>
<dbReference type="InterPro" id="IPR006657">
    <property type="entry name" value="MoPterin_dinucl-bd_dom"/>
</dbReference>
<dbReference type="PANTHER" id="PTHR43742">
    <property type="entry name" value="TRIMETHYLAMINE-N-OXIDE REDUCTASE"/>
    <property type="match status" value="1"/>
</dbReference>
<dbReference type="EMBL" id="JACHWY010000001">
    <property type="protein sequence ID" value="MBB3046980.1"/>
    <property type="molecule type" value="Genomic_DNA"/>
</dbReference>
<dbReference type="PANTHER" id="PTHR43742:SF2">
    <property type="entry name" value="ASSIMILATORY NITRATE REDUCTASE CATALYTIC SUBUNIT"/>
    <property type="match status" value="1"/>
</dbReference>
<evidence type="ECO:0000313" key="6">
    <source>
        <dbReference type="EMBL" id="MBB3046980.1"/>
    </source>
</evidence>
<dbReference type="Gene3D" id="2.20.25.90">
    <property type="entry name" value="ADC-like domains"/>
    <property type="match status" value="1"/>
</dbReference>
<keyword evidence="7" id="KW-1185">Reference proteome</keyword>